<dbReference type="AlphaFoldDB" id="A0A7S1QLH8"/>
<accession>A0A7S1QLH8</accession>
<evidence type="ECO:0000256" key="1">
    <source>
        <dbReference type="SAM" id="MobiDB-lite"/>
    </source>
</evidence>
<feature type="region of interest" description="Disordered" evidence="1">
    <location>
        <begin position="164"/>
        <end position="183"/>
    </location>
</feature>
<evidence type="ECO:0000313" key="2">
    <source>
        <dbReference type="EMBL" id="CAD9142380.1"/>
    </source>
</evidence>
<protein>
    <submittedName>
        <fullName evidence="2">Uncharacterized protein</fullName>
    </submittedName>
</protein>
<reference evidence="2" key="1">
    <citation type="submission" date="2021-01" db="EMBL/GenBank/DDBJ databases">
        <authorList>
            <person name="Corre E."/>
            <person name="Pelletier E."/>
            <person name="Niang G."/>
            <person name="Scheremetjew M."/>
            <person name="Finn R."/>
            <person name="Kale V."/>
            <person name="Holt S."/>
            <person name="Cochrane G."/>
            <person name="Meng A."/>
            <person name="Brown T."/>
            <person name="Cohen L."/>
        </authorList>
    </citation>
    <scope>NUCLEOTIDE SEQUENCE</scope>
    <source>
        <strain evidence="2">CCAP 1951/1</strain>
    </source>
</reference>
<organism evidence="2">
    <name type="scientific">Neobodo designis</name>
    <name type="common">Flagellated protozoan</name>
    <name type="synonym">Bodo designis</name>
    <dbReference type="NCBI Taxonomy" id="312471"/>
    <lineage>
        <taxon>Eukaryota</taxon>
        <taxon>Discoba</taxon>
        <taxon>Euglenozoa</taxon>
        <taxon>Kinetoplastea</taxon>
        <taxon>Metakinetoplastina</taxon>
        <taxon>Neobodonida</taxon>
        <taxon>Neobodo</taxon>
    </lineage>
</organism>
<gene>
    <name evidence="2" type="ORF">NDES1114_LOCUS28378</name>
</gene>
<proteinExistence type="predicted"/>
<name>A0A7S1QLH8_NEODS</name>
<feature type="region of interest" description="Disordered" evidence="1">
    <location>
        <begin position="45"/>
        <end position="78"/>
    </location>
</feature>
<sequence>MLRKSNVALSKPRSYQTRRTLHPMANHPRWGHDRTVAKQFAWRGWGVGGNQPERDRRWPTPSYAEEAPFQKPKNMPMSNTTKTLSGEWRPYALSDGGVLFTHPTRDQVMQWNYEATMKENEAAGSTARDHNVKAKMQALIADNTLEHTTLADWRRQQLQRLIQKHAQLPKASAKPLTPRKYKS</sequence>
<dbReference type="EMBL" id="HBGF01042370">
    <property type="protein sequence ID" value="CAD9142380.1"/>
    <property type="molecule type" value="Transcribed_RNA"/>
</dbReference>